<feature type="transmembrane region" description="Helical" evidence="1">
    <location>
        <begin position="72"/>
        <end position="92"/>
    </location>
</feature>
<comment type="caution">
    <text evidence="2">The sequence shown here is derived from an EMBL/GenBank/DDBJ whole genome shotgun (WGS) entry which is preliminary data.</text>
</comment>
<dbReference type="RefSeq" id="WP_268147437.1">
    <property type="nucleotide sequence ID" value="NZ_JAPPUW010000002.1"/>
</dbReference>
<feature type="transmembrane region" description="Helical" evidence="1">
    <location>
        <begin position="41"/>
        <end position="60"/>
    </location>
</feature>
<dbReference type="Proteomes" id="UP001152766">
    <property type="component" value="Unassembled WGS sequence"/>
</dbReference>
<feature type="transmembrane region" description="Helical" evidence="1">
    <location>
        <begin position="227"/>
        <end position="254"/>
    </location>
</feature>
<reference evidence="2" key="1">
    <citation type="submission" date="2019-02" db="EMBL/GenBank/DDBJ databases">
        <title>Draft genome of the type strain Pelomonas aquatica CCUG 52575T.</title>
        <authorList>
            <person name="Gomila M."/>
            <person name="Lalucat J."/>
        </authorList>
    </citation>
    <scope>NUCLEOTIDE SEQUENCE</scope>
    <source>
        <strain evidence="2">CCUG 52575</strain>
    </source>
</reference>
<gene>
    <name evidence="2" type="ORF">EXJ73_17945</name>
</gene>
<feature type="transmembrane region" description="Helical" evidence="1">
    <location>
        <begin position="98"/>
        <end position="118"/>
    </location>
</feature>
<feature type="transmembrane region" description="Helical" evidence="1">
    <location>
        <begin position="402"/>
        <end position="423"/>
    </location>
</feature>
<protein>
    <submittedName>
        <fullName evidence="2">Uncharacterized protein</fullName>
    </submittedName>
</protein>
<sequence length="457" mass="49314">MSDIDRAEHGVRPQGSLLILYPLIVDTVAFIVFLISSSRLAYVTVLGLADITMMIIALASARRGFTMLWQSLGISILVPAVLFAWAAAVSLAQQNGNIAFPLGSLRYLAWCLFTLRLIGGRRPKRGTTAVAGTGLPSNANKQWVWIICPFIAALAGIQLIFSTQLSPALIAIHNQLVDGESTNAVLTSIALGKAFASLTVRNPIELSYLGLALLCMSLSQRKGSFCAATAFFIVVAGRSNVAIVSALAMILIHISHGRSVARTTRLALLVVLPCILIFFAAFLPDIYLEPGASWDDLLFVLGQQRLGMLIALPDIAVHEGWRLLLFGTSQNLEETVAGLFASGLLPPLFEEGGAIAIFDVMWLGMLVVGGLPFVLGGVILIRASWRAGSRLRSFPEAYALRLYTVSILIMSFSSQVLLSRYSLYFLSFFLANLAARTPRLIEHSPAVSKNSPNPVSL</sequence>
<keyword evidence="3" id="KW-1185">Reference proteome</keyword>
<keyword evidence="1" id="KW-0812">Transmembrane</keyword>
<feature type="transmembrane region" description="Helical" evidence="1">
    <location>
        <begin position="354"/>
        <end position="381"/>
    </location>
</feature>
<feature type="transmembrane region" description="Helical" evidence="1">
    <location>
        <begin position="143"/>
        <end position="161"/>
    </location>
</feature>
<feature type="transmembrane region" description="Helical" evidence="1">
    <location>
        <begin position="16"/>
        <end position="35"/>
    </location>
</feature>
<name>A0A9X4LK79_9BURK</name>
<dbReference type="EMBL" id="SGUG01000031">
    <property type="protein sequence ID" value="MDG0864349.1"/>
    <property type="molecule type" value="Genomic_DNA"/>
</dbReference>
<keyword evidence="1" id="KW-1133">Transmembrane helix</keyword>
<evidence type="ECO:0000256" key="1">
    <source>
        <dbReference type="SAM" id="Phobius"/>
    </source>
</evidence>
<evidence type="ECO:0000313" key="3">
    <source>
        <dbReference type="Proteomes" id="UP001152766"/>
    </source>
</evidence>
<accession>A0A9X4LK79</accession>
<feature type="transmembrane region" description="Helical" evidence="1">
    <location>
        <begin position="266"/>
        <end position="288"/>
    </location>
</feature>
<dbReference type="AlphaFoldDB" id="A0A9X4LK79"/>
<keyword evidence="1" id="KW-0472">Membrane</keyword>
<evidence type="ECO:0000313" key="2">
    <source>
        <dbReference type="EMBL" id="MDG0864349.1"/>
    </source>
</evidence>
<organism evidence="2 3">
    <name type="scientific">Pelomonas aquatica</name>
    <dbReference type="NCBI Taxonomy" id="431058"/>
    <lineage>
        <taxon>Bacteria</taxon>
        <taxon>Pseudomonadati</taxon>
        <taxon>Pseudomonadota</taxon>
        <taxon>Betaproteobacteria</taxon>
        <taxon>Burkholderiales</taxon>
        <taxon>Sphaerotilaceae</taxon>
        <taxon>Roseateles</taxon>
    </lineage>
</organism>
<proteinExistence type="predicted"/>